<dbReference type="GeneID" id="69471081"/>
<keyword evidence="1 3" id="KW-0378">Hydrolase</keyword>
<proteinExistence type="predicted"/>
<feature type="domain" description="Phosphohydrolase-associated" evidence="2">
    <location>
        <begin position="246"/>
        <end position="273"/>
    </location>
</feature>
<dbReference type="Gene3D" id="1.10.3410.10">
    <property type="entry name" value="putative deoxyguanosinetriphosphate triphosphohydrolase like domain"/>
    <property type="match status" value="1"/>
</dbReference>
<evidence type="ECO:0000313" key="3">
    <source>
        <dbReference type="EMBL" id="VYS98140.1"/>
    </source>
</evidence>
<dbReference type="Pfam" id="PF13286">
    <property type="entry name" value="HD_assoc"/>
    <property type="match status" value="1"/>
</dbReference>
<evidence type="ECO:0000256" key="1">
    <source>
        <dbReference type="ARBA" id="ARBA00022801"/>
    </source>
</evidence>
<name>A0A6N2T235_9FIRM</name>
<dbReference type="RefSeq" id="WP_006566807.1">
    <property type="nucleotide sequence ID" value="NZ_BAABRZ010000001.1"/>
</dbReference>
<organism evidence="3">
    <name type="scientific">Anaerostipes caccae</name>
    <dbReference type="NCBI Taxonomy" id="105841"/>
    <lineage>
        <taxon>Bacteria</taxon>
        <taxon>Bacillati</taxon>
        <taxon>Bacillota</taxon>
        <taxon>Clostridia</taxon>
        <taxon>Lachnospirales</taxon>
        <taxon>Lachnospiraceae</taxon>
        <taxon>Anaerostipes</taxon>
    </lineage>
</organism>
<accession>A0A6N2T235</accession>
<dbReference type="AlphaFoldDB" id="A0A6N2T235"/>
<dbReference type="Gene3D" id="1.10.3210.10">
    <property type="entry name" value="Hypothetical protein af1432"/>
    <property type="match status" value="1"/>
</dbReference>
<dbReference type="InterPro" id="IPR023293">
    <property type="entry name" value="dGTP_triP_hydro_central_sf"/>
</dbReference>
<evidence type="ECO:0000259" key="2">
    <source>
        <dbReference type="Pfam" id="PF13286"/>
    </source>
</evidence>
<protein>
    <submittedName>
        <fullName evidence="3">Deoxyguanosinetriphosphate triphosphohydrolase</fullName>
        <ecNumber evidence="3">3.1.5.1</ecNumber>
    </submittedName>
</protein>
<dbReference type="EC" id="3.1.5.1" evidence="3"/>
<sequence>MKYPISSVDLLYNNPNSYKKMGYNFSEHELFEDINEKMGLYGNRHPLSYLLEAADDIAYRTSDVEDAMVKKVISFQEIIKTFQHYRTQDGIYGSRIQEYINKLLTIYEEELAKNERKPELTAVQRWNQYIQSMMIINAGDSFIKNYEEIMKGKFNGSLFDDTVSGDIILAIAELSERLVYTSSIKTRTELFGRRVINSLLNQFMPAALVYDTEENATFIEQRTIDTVSEFYKSMYHSEAYKRNEQEKLYLRILMITDYISGMTDSYAKRLYQELFA</sequence>
<dbReference type="SUPFAM" id="SSF109604">
    <property type="entry name" value="HD-domain/PDEase-like"/>
    <property type="match status" value="1"/>
</dbReference>
<dbReference type="InterPro" id="IPR026875">
    <property type="entry name" value="PHydrolase_assoc_dom"/>
</dbReference>
<reference evidence="3" key="1">
    <citation type="submission" date="2019-11" db="EMBL/GenBank/DDBJ databases">
        <authorList>
            <person name="Feng L."/>
        </authorList>
    </citation>
    <scope>NUCLEOTIDE SEQUENCE</scope>
    <source>
        <strain evidence="3">AcaccaeLFYP115</strain>
    </source>
</reference>
<dbReference type="GO" id="GO:0008832">
    <property type="term" value="F:dGTPase activity"/>
    <property type="evidence" value="ECO:0007669"/>
    <property type="project" value="UniProtKB-EC"/>
</dbReference>
<dbReference type="EMBL" id="CACRSQ010000003">
    <property type="protein sequence ID" value="VYS98140.1"/>
    <property type="molecule type" value="Genomic_DNA"/>
</dbReference>
<gene>
    <name evidence="3" type="primary">dgt_2</name>
    <name evidence="3" type="ORF">ACLFYP115_01176</name>
</gene>